<dbReference type="EMBL" id="CAEZXH010000026">
    <property type="protein sequence ID" value="CAB4681446.1"/>
    <property type="molecule type" value="Genomic_DNA"/>
</dbReference>
<reference evidence="2" key="1">
    <citation type="submission" date="2020-05" db="EMBL/GenBank/DDBJ databases">
        <authorList>
            <person name="Chiriac C."/>
            <person name="Salcher M."/>
            <person name="Ghai R."/>
            <person name="Kavagutti S V."/>
        </authorList>
    </citation>
    <scope>NUCLEOTIDE SEQUENCE</scope>
</reference>
<protein>
    <submittedName>
        <fullName evidence="2">Unannotated protein</fullName>
    </submittedName>
</protein>
<evidence type="ECO:0000256" key="1">
    <source>
        <dbReference type="SAM" id="MobiDB-lite"/>
    </source>
</evidence>
<proteinExistence type="predicted"/>
<accession>A0A6J6N5P4</accession>
<sequence>MKVSMRFTKSAFAGKPFFAYSIAGCSNSEIGSRPKVLCAANQVETNPGTVPARKPSLGIPASNSRAVAL</sequence>
<gene>
    <name evidence="2" type="ORF">UFOPK2360_00586</name>
</gene>
<feature type="region of interest" description="Disordered" evidence="1">
    <location>
        <begin position="49"/>
        <end position="69"/>
    </location>
</feature>
<organism evidence="2">
    <name type="scientific">freshwater metagenome</name>
    <dbReference type="NCBI Taxonomy" id="449393"/>
    <lineage>
        <taxon>unclassified sequences</taxon>
        <taxon>metagenomes</taxon>
        <taxon>ecological metagenomes</taxon>
    </lineage>
</organism>
<name>A0A6J6N5P4_9ZZZZ</name>
<dbReference type="AlphaFoldDB" id="A0A6J6N5P4"/>
<evidence type="ECO:0000313" key="2">
    <source>
        <dbReference type="EMBL" id="CAB4681446.1"/>
    </source>
</evidence>